<proteinExistence type="predicted"/>
<gene>
    <name evidence="1" type="ORF">V9T40_004176</name>
</gene>
<evidence type="ECO:0000313" key="1">
    <source>
        <dbReference type="EMBL" id="KAK7603903.1"/>
    </source>
</evidence>
<sequence>MRTTRWKLEGWRTLELMNSSRTMEDQRQQFEEDDEFKPKYFYPGKFGGDGSWKAHPANSVASSEDDCVILYSVVGHGAVLRAKVKAEGDIITSSMRRQGSGGHSRVPVNE</sequence>
<evidence type="ECO:0000313" key="2">
    <source>
        <dbReference type="Proteomes" id="UP001367676"/>
    </source>
</evidence>
<keyword evidence="2" id="KW-1185">Reference proteome</keyword>
<accession>A0AAN9Y8D3</accession>
<name>A0AAN9Y8D3_9HEMI</name>
<organism evidence="1 2">
    <name type="scientific">Parthenolecanium corni</name>
    <dbReference type="NCBI Taxonomy" id="536013"/>
    <lineage>
        <taxon>Eukaryota</taxon>
        <taxon>Metazoa</taxon>
        <taxon>Ecdysozoa</taxon>
        <taxon>Arthropoda</taxon>
        <taxon>Hexapoda</taxon>
        <taxon>Insecta</taxon>
        <taxon>Pterygota</taxon>
        <taxon>Neoptera</taxon>
        <taxon>Paraneoptera</taxon>
        <taxon>Hemiptera</taxon>
        <taxon>Sternorrhyncha</taxon>
        <taxon>Coccoidea</taxon>
        <taxon>Coccidae</taxon>
        <taxon>Parthenolecanium</taxon>
    </lineage>
</organism>
<protein>
    <submittedName>
        <fullName evidence="1">Uncharacterized protein</fullName>
    </submittedName>
</protein>
<dbReference type="AlphaFoldDB" id="A0AAN9Y8D3"/>
<comment type="caution">
    <text evidence="1">The sequence shown here is derived from an EMBL/GenBank/DDBJ whole genome shotgun (WGS) entry which is preliminary data.</text>
</comment>
<dbReference type="EMBL" id="JBBCAQ010000004">
    <property type="protein sequence ID" value="KAK7603903.1"/>
    <property type="molecule type" value="Genomic_DNA"/>
</dbReference>
<dbReference type="Proteomes" id="UP001367676">
    <property type="component" value="Unassembled WGS sequence"/>
</dbReference>
<reference evidence="1 2" key="1">
    <citation type="submission" date="2024-03" db="EMBL/GenBank/DDBJ databases">
        <title>Adaptation during the transition from Ophiocordyceps entomopathogen to insect associate is accompanied by gene loss and intensified selection.</title>
        <authorList>
            <person name="Ward C.M."/>
            <person name="Onetto C.A."/>
            <person name="Borneman A.R."/>
        </authorList>
    </citation>
    <scope>NUCLEOTIDE SEQUENCE [LARGE SCALE GENOMIC DNA]</scope>
    <source>
        <strain evidence="1">AWRI1</strain>
        <tissue evidence="1">Single Adult Female</tissue>
    </source>
</reference>